<gene>
    <name evidence="1" type="ORF">B6A10_01505</name>
</gene>
<dbReference type="InterPro" id="IPR043766">
    <property type="entry name" value="BfmA-like"/>
</dbReference>
<evidence type="ECO:0000313" key="2">
    <source>
        <dbReference type="Proteomes" id="UP000661715"/>
    </source>
</evidence>
<protein>
    <recommendedName>
        <fullName evidence="3">Mobilization protein</fullName>
    </recommendedName>
</protein>
<accession>A0ABR7UM90</accession>
<reference evidence="1 2" key="1">
    <citation type="journal article" date="2020" name="Microbiol. Res.">
        <title>Flavobacterium pokkalii sp. nov., a novel plant growth promoting native rhizobacteria isolated from pokkali rice grown in coastal saline affected agricultural regions of southern India, Kerala.</title>
        <authorList>
            <person name="Menon R.R."/>
            <person name="Kumari S."/>
            <person name="Viver T."/>
            <person name="Rameshkumar N."/>
        </authorList>
    </citation>
    <scope>NUCLEOTIDE SEQUENCE [LARGE SCALE GENOMIC DNA]</scope>
    <source>
        <strain evidence="1 2">L1I52</strain>
    </source>
</reference>
<proteinExistence type="predicted"/>
<dbReference type="Proteomes" id="UP000661715">
    <property type="component" value="Unassembled WGS sequence"/>
</dbReference>
<keyword evidence="2" id="KW-1185">Reference proteome</keyword>
<organism evidence="1 2">
    <name type="scientific">Flavobacterium pokkalii</name>
    <dbReference type="NCBI Taxonomy" id="1940408"/>
    <lineage>
        <taxon>Bacteria</taxon>
        <taxon>Pseudomonadati</taxon>
        <taxon>Bacteroidota</taxon>
        <taxon>Flavobacteriia</taxon>
        <taxon>Flavobacteriales</taxon>
        <taxon>Flavobacteriaceae</taxon>
        <taxon>Flavobacterium</taxon>
    </lineage>
</organism>
<dbReference type="EMBL" id="NASZ01000001">
    <property type="protein sequence ID" value="MBD0723849.1"/>
    <property type="molecule type" value="Genomic_DNA"/>
</dbReference>
<comment type="caution">
    <text evidence="1">The sequence shown here is derived from an EMBL/GenBank/DDBJ whole genome shotgun (WGS) entry which is preliminary data.</text>
</comment>
<evidence type="ECO:0000313" key="1">
    <source>
        <dbReference type="EMBL" id="MBD0723849.1"/>
    </source>
</evidence>
<sequence>MPISKPHSTLGAENKGSCSNLVIYLEKENEELDKLIKKSSSMNEIFQLESRKQGFFTASEINISTIDVISSIDNNKRKLGANDAKYFAPTISFSENELNHIAFLATGKKEVTSVLELNSSELEQFNNLIREYGRKAMDNYALNFNRQDKGIKSGADLVYFGKIEHFRKFKGTDKEVIGGKEISGQNKKGLQSHIHIIVSRKDKTQQLKLSPTCNEKQTNRKIGNNEYQVGFDRVKWINSNEKLFDEHFNYKRRELEKFENQNILKNGSPQDKLEVNKKIEIESINRDNELFINEKSLQDWKINTQLVNTLSSLLSINIADDTDDNLKKKIRLKR</sequence>
<evidence type="ECO:0008006" key="3">
    <source>
        <dbReference type="Google" id="ProtNLM"/>
    </source>
</evidence>
<name>A0ABR7UM90_9FLAO</name>
<dbReference type="Pfam" id="PF18976">
    <property type="entry name" value="DUF5712"/>
    <property type="match status" value="1"/>
</dbReference>
<dbReference type="RefSeq" id="WP_188219431.1">
    <property type="nucleotide sequence ID" value="NZ_NASZ01000001.1"/>
</dbReference>